<dbReference type="PANTHER" id="PTHR46969:SF1">
    <property type="entry name" value="BIFUNCTIONAL PROTEIN HLDE"/>
    <property type="match status" value="1"/>
</dbReference>
<dbReference type="GO" id="GO:0033786">
    <property type="term" value="F:heptose-1-phosphate adenylyltransferase activity"/>
    <property type="evidence" value="ECO:0007669"/>
    <property type="project" value="TreeGrafter"/>
</dbReference>
<dbReference type="FunFam" id="3.40.1190.20:FF:000002">
    <property type="entry name" value="Bifunctional protein HldE"/>
    <property type="match status" value="1"/>
</dbReference>
<dbReference type="GO" id="GO:0005829">
    <property type="term" value="C:cytosol"/>
    <property type="evidence" value="ECO:0007669"/>
    <property type="project" value="TreeGrafter"/>
</dbReference>
<organism evidence="4 5">
    <name type="scientific">Desulfobacter postgatei</name>
    <dbReference type="NCBI Taxonomy" id="2293"/>
    <lineage>
        <taxon>Bacteria</taxon>
        <taxon>Pseudomonadati</taxon>
        <taxon>Thermodesulfobacteriota</taxon>
        <taxon>Desulfobacteria</taxon>
        <taxon>Desulfobacterales</taxon>
        <taxon>Desulfobacteraceae</taxon>
        <taxon>Desulfobacter</taxon>
    </lineage>
</organism>
<dbReference type="InterPro" id="IPR011913">
    <property type="entry name" value="RfaE_dom_I"/>
</dbReference>
<evidence type="ECO:0000313" key="5">
    <source>
        <dbReference type="Proteomes" id="UP000231203"/>
    </source>
</evidence>
<feature type="domain" description="Carbohydrate kinase PfkB" evidence="3">
    <location>
        <begin position="11"/>
        <end position="308"/>
    </location>
</feature>
<proteinExistence type="predicted"/>
<dbReference type="CDD" id="cd01172">
    <property type="entry name" value="RfaE_like"/>
    <property type="match status" value="1"/>
</dbReference>
<protein>
    <submittedName>
        <fullName evidence="4">D-glycero-beta-D-manno-heptose-7-phosphate kinase</fullName>
    </submittedName>
</protein>
<dbReference type="Proteomes" id="UP000231203">
    <property type="component" value="Unassembled WGS sequence"/>
</dbReference>
<dbReference type="NCBIfam" id="TIGR02198">
    <property type="entry name" value="rfaE_dom_I"/>
    <property type="match status" value="1"/>
</dbReference>
<dbReference type="InterPro" id="IPR029056">
    <property type="entry name" value="Ribokinase-like"/>
</dbReference>
<sequence length="323" mass="34370">MINIDKFKNLRVLVIGDLMLDEYLWGKVDRISPEAPVPVVAVEEENHTLGGAGNVINNLSAMGAKVFAMGTVGEGQAGRDVLKMLKALNVDITGVINHPDRPTTRKTRIIAASQQMLRIDREVRHRINAHTLEALTRIAAGYIDKMDLVIISDYDKGLVTRELIARIVELAKKSDVMTLADPKSMDFSKYKGVAVLTPNKKEAAIAAGMQIQTPEEMEEAAAKIMTQAGLEKLLITCGKAGMLLYEAGKPAVTIASKARQVFDVSGAGDTVISILGLGLASGATFESAAGLANLAAGVVVAKVGTATASIDELKQCVMTNVCN</sequence>
<dbReference type="SUPFAM" id="SSF53613">
    <property type="entry name" value="Ribokinase-like"/>
    <property type="match status" value="1"/>
</dbReference>
<dbReference type="GO" id="GO:0033785">
    <property type="term" value="F:heptose 7-phosphate kinase activity"/>
    <property type="evidence" value="ECO:0007669"/>
    <property type="project" value="TreeGrafter"/>
</dbReference>
<evidence type="ECO:0000256" key="2">
    <source>
        <dbReference type="ARBA" id="ARBA00022777"/>
    </source>
</evidence>
<evidence type="ECO:0000259" key="3">
    <source>
        <dbReference type="Pfam" id="PF00294"/>
    </source>
</evidence>
<gene>
    <name evidence="4" type="primary">rfaE1</name>
    <name evidence="4" type="ORF">CSA25_00180</name>
</gene>
<dbReference type="Gene3D" id="3.40.1190.20">
    <property type="match status" value="1"/>
</dbReference>
<dbReference type="EMBL" id="PDTI01000004">
    <property type="protein sequence ID" value="PIE63461.1"/>
    <property type="molecule type" value="Genomic_DNA"/>
</dbReference>
<reference evidence="4 5" key="1">
    <citation type="submission" date="2017-10" db="EMBL/GenBank/DDBJ databases">
        <title>Novel microbial diversity and functional potential in the marine mammal oral microbiome.</title>
        <authorList>
            <person name="Dudek N.K."/>
            <person name="Sun C.L."/>
            <person name="Burstein D."/>
            <person name="Kantor R.S."/>
            <person name="Aliaga Goltsman D.S."/>
            <person name="Bik E.M."/>
            <person name="Thomas B.C."/>
            <person name="Banfield J.F."/>
            <person name="Relman D.A."/>
        </authorList>
    </citation>
    <scope>NUCLEOTIDE SEQUENCE [LARGE SCALE GENOMIC DNA]</scope>
    <source>
        <strain evidence="4">DOLJORAL78_47_202</strain>
    </source>
</reference>
<dbReference type="AlphaFoldDB" id="A0A2G6MTZ5"/>
<dbReference type="Pfam" id="PF00294">
    <property type="entry name" value="PfkB"/>
    <property type="match status" value="1"/>
</dbReference>
<evidence type="ECO:0000313" key="4">
    <source>
        <dbReference type="EMBL" id="PIE63461.1"/>
    </source>
</evidence>
<keyword evidence="2 4" id="KW-0418">Kinase</keyword>
<accession>A0A2G6MTZ5</accession>
<name>A0A2G6MTZ5_9BACT</name>
<comment type="caution">
    <text evidence="4">The sequence shown here is derived from an EMBL/GenBank/DDBJ whole genome shotgun (WGS) entry which is preliminary data.</text>
</comment>
<evidence type="ECO:0000256" key="1">
    <source>
        <dbReference type="ARBA" id="ARBA00022679"/>
    </source>
</evidence>
<dbReference type="GO" id="GO:0016773">
    <property type="term" value="F:phosphotransferase activity, alcohol group as acceptor"/>
    <property type="evidence" value="ECO:0007669"/>
    <property type="project" value="InterPro"/>
</dbReference>
<dbReference type="InterPro" id="IPR011611">
    <property type="entry name" value="PfkB_dom"/>
</dbReference>
<dbReference type="PANTHER" id="PTHR46969">
    <property type="entry name" value="BIFUNCTIONAL PROTEIN HLDE"/>
    <property type="match status" value="1"/>
</dbReference>
<keyword evidence="1" id="KW-0808">Transferase</keyword>